<evidence type="ECO:0000256" key="3">
    <source>
        <dbReference type="ARBA" id="ARBA00022729"/>
    </source>
</evidence>
<feature type="chain" id="PRO_5045538624" evidence="5">
    <location>
        <begin position="24"/>
        <end position="181"/>
    </location>
</feature>
<dbReference type="EMBL" id="JBGXBU010000002">
    <property type="protein sequence ID" value="MFM4892806.1"/>
    <property type="molecule type" value="Genomic_DNA"/>
</dbReference>
<comment type="subcellular location">
    <subcellularLocation>
        <location evidence="1">Fimbrium</location>
    </subcellularLocation>
</comment>
<dbReference type="Proteomes" id="UP001630969">
    <property type="component" value="Unassembled WGS sequence"/>
</dbReference>
<proteinExistence type="inferred from homology"/>
<dbReference type="InterPro" id="IPR050263">
    <property type="entry name" value="Bact_Fimbrial_Adh_Pro"/>
</dbReference>
<keyword evidence="3 5" id="KW-0732">Signal</keyword>
<reference evidence="6 7" key="1">
    <citation type="submission" date="2024-09" db="EMBL/GenBank/DDBJ databases">
        <title>Aeromonas strains Genome sequencing and assembly.</title>
        <authorList>
            <person name="Hu X."/>
            <person name="Tang B."/>
        </authorList>
    </citation>
    <scope>NUCLEOTIDE SEQUENCE [LARGE SCALE GENOMIC DNA]</scope>
    <source>
        <strain evidence="6 7">NB23SCDHY001</strain>
    </source>
</reference>
<dbReference type="RefSeq" id="WP_041993048.1">
    <property type="nucleotide sequence ID" value="NZ_CDBT01000008.1"/>
</dbReference>
<dbReference type="InterPro" id="IPR008966">
    <property type="entry name" value="Adhesion_dom_sf"/>
</dbReference>
<name>A0ABW9GTE7_9GAMM</name>
<comment type="similarity">
    <text evidence="2">Belongs to the fimbrial protein family.</text>
</comment>
<evidence type="ECO:0000256" key="1">
    <source>
        <dbReference type="ARBA" id="ARBA00004561"/>
    </source>
</evidence>
<organism evidence="6 7">
    <name type="scientific">Aeromonas bivalvium</name>
    <dbReference type="NCBI Taxonomy" id="440079"/>
    <lineage>
        <taxon>Bacteria</taxon>
        <taxon>Pseudomonadati</taxon>
        <taxon>Pseudomonadota</taxon>
        <taxon>Gammaproteobacteria</taxon>
        <taxon>Aeromonadales</taxon>
        <taxon>Aeromonadaceae</taxon>
        <taxon>Aeromonas</taxon>
    </lineage>
</organism>
<dbReference type="Pfam" id="PF16970">
    <property type="entry name" value="FimA"/>
    <property type="match status" value="1"/>
</dbReference>
<dbReference type="PANTHER" id="PTHR33420">
    <property type="entry name" value="FIMBRIAL SUBUNIT ELFA-RELATED"/>
    <property type="match status" value="1"/>
</dbReference>
<dbReference type="InterPro" id="IPR036937">
    <property type="entry name" value="Adhesion_dom_fimbrial_sf"/>
</dbReference>
<comment type="caution">
    <text evidence="6">The sequence shown here is derived from an EMBL/GenBank/DDBJ whole genome shotgun (WGS) entry which is preliminary data.</text>
</comment>
<sequence>MKMTPLVTIGIASGLLMSGAALAFNGTITITGEVTAGTCDISVNGGNSSAFVTLPTVSTNALSGLGQTAGTTGFKLDLTSCPTTGSVRAYFENIGVEQSTGNLSNKAVASGGKNPAANVEVQILSANSTAIDLRDNTGNDVLVDFSATGDATLYYSARYIATGTVGAGLVSADLIYSLDYH</sequence>
<protein>
    <submittedName>
        <fullName evidence="6">Fimbrial protein</fullName>
    </submittedName>
</protein>
<evidence type="ECO:0000256" key="2">
    <source>
        <dbReference type="ARBA" id="ARBA00006671"/>
    </source>
</evidence>
<dbReference type="Gene3D" id="2.60.40.1090">
    <property type="entry name" value="Fimbrial-type adhesion domain"/>
    <property type="match status" value="1"/>
</dbReference>
<evidence type="ECO:0000313" key="7">
    <source>
        <dbReference type="Proteomes" id="UP001630969"/>
    </source>
</evidence>
<evidence type="ECO:0000256" key="4">
    <source>
        <dbReference type="ARBA" id="ARBA00023263"/>
    </source>
</evidence>
<dbReference type="InterPro" id="IPR039458">
    <property type="entry name" value="FimA-like"/>
</dbReference>
<keyword evidence="7" id="KW-1185">Reference proteome</keyword>
<dbReference type="SUPFAM" id="SSF49401">
    <property type="entry name" value="Bacterial adhesins"/>
    <property type="match status" value="1"/>
</dbReference>
<accession>A0ABW9GTE7</accession>
<evidence type="ECO:0000313" key="6">
    <source>
        <dbReference type="EMBL" id="MFM4892806.1"/>
    </source>
</evidence>
<keyword evidence="4" id="KW-0281">Fimbrium</keyword>
<evidence type="ECO:0000256" key="5">
    <source>
        <dbReference type="SAM" id="SignalP"/>
    </source>
</evidence>
<dbReference type="GeneID" id="97220032"/>
<dbReference type="PANTHER" id="PTHR33420:SF3">
    <property type="entry name" value="FIMBRIAL SUBUNIT ELFA"/>
    <property type="match status" value="1"/>
</dbReference>
<gene>
    <name evidence="6" type="ORF">ACEUDJ_07995</name>
</gene>
<feature type="signal peptide" evidence="5">
    <location>
        <begin position="1"/>
        <end position="23"/>
    </location>
</feature>